<sequence length="210" mass="23906">MEPDQIAEDVSERGSAQRVEKCAELGSNHSTEDSDKGAKDTAEHNEQKSNDQQAVRFKEEVIDQELEPAKIKETKNTNKKASKESPSSDTLYICTECGKSFNQLQTLKRHIRTHAAHTSYQCSECDQSFSQLTSVEESEEVSDHYPEPVHIKEEVIDPELEPGRIAQDVSELGAIRVVEDTTELQSPSEIHCKRKMPEAQRLTCKNWYWR</sequence>
<dbReference type="EMBL" id="SCEB01003701">
    <property type="protein sequence ID" value="RXM94151.1"/>
    <property type="molecule type" value="Genomic_DNA"/>
</dbReference>
<dbReference type="AlphaFoldDB" id="A0A444V117"/>
<gene>
    <name evidence="12" type="ORF">EOD39_18308</name>
</gene>
<evidence type="ECO:0000256" key="1">
    <source>
        <dbReference type="ARBA" id="ARBA00006991"/>
    </source>
</evidence>
<evidence type="ECO:0000313" key="12">
    <source>
        <dbReference type="EMBL" id="RXM94151.1"/>
    </source>
</evidence>
<keyword evidence="7" id="KW-0804">Transcription</keyword>
<dbReference type="InterPro" id="IPR050329">
    <property type="entry name" value="GLI_C2H2-zinc-finger"/>
</dbReference>
<protein>
    <submittedName>
        <fullName evidence="12">Zinc finger protein 891</fullName>
    </submittedName>
</protein>
<dbReference type="GO" id="GO:0005634">
    <property type="term" value="C:nucleus"/>
    <property type="evidence" value="ECO:0007669"/>
    <property type="project" value="UniProtKB-ARBA"/>
</dbReference>
<dbReference type="PANTHER" id="PTHR19818">
    <property type="entry name" value="ZINC FINGER PROTEIN ZIC AND GLI"/>
    <property type="match status" value="1"/>
</dbReference>
<evidence type="ECO:0000259" key="11">
    <source>
        <dbReference type="PROSITE" id="PS50157"/>
    </source>
</evidence>
<keyword evidence="2" id="KW-0479">Metal-binding</keyword>
<evidence type="ECO:0000256" key="3">
    <source>
        <dbReference type="ARBA" id="ARBA00022737"/>
    </source>
</evidence>
<evidence type="ECO:0000256" key="6">
    <source>
        <dbReference type="ARBA" id="ARBA00023015"/>
    </source>
</evidence>
<dbReference type="GO" id="GO:0008270">
    <property type="term" value="F:zinc ion binding"/>
    <property type="evidence" value="ECO:0007669"/>
    <property type="project" value="UniProtKB-KW"/>
</dbReference>
<evidence type="ECO:0000256" key="10">
    <source>
        <dbReference type="SAM" id="MobiDB-lite"/>
    </source>
</evidence>
<dbReference type="GO" id="GO:0000978">
    <property type="term" value="F:RNA polymerase II cis-regulatory region sequence-specific DNA binding"/>
    <property type="evidence" value="ECO:0007669"/>
    <property type="project" value="TreeGrafter"/>
</dbReference>
<feature type="compositionally biased region" description="Basic and acidic residues" evidence="10">
    <location>
        <begin position="56"/>
        <end position="76"/>
    </location>
</feature>
<evidence type="ECO:0000256" key="2">
    <source>
        <dbReference type="ARBA" id="ARBA00022723"/>
    </source>
</evidence>
<proteinExistence type="inferred from homology"/>
<dbReference type="Proteomes" id="UP000289886">
    <property type="component" value="Unassembled WGS sequence"/>
</dbReference>
<keyword evidence="8" id="KW-0539">Nucleus</keyword>
<dbReference type="Pfam" id="PF00096">
    <property type="entry name" value="zf-C2H2"/>
    <property type="match status" value="1"/>
</dbReference>
<reference evidence="12 13" key="1">
    <citation type="submission" date="2019-01" db="EMBL/GenBank/DDBJ databases">
        <title>Draft Genome and Complete Hox-Cluster Characterization of the Sterlet Sturgeon (Acipenser ruthenus).</title>
        <authorList>
            <person name="Wei Q."/>
        </authorList>
    </citation>
    <scope>NUCLEOTIDE SEQUENCE [LARGE SCALE GENOMIC DNA]</scope>
    <source>
        <strain evidence="12">WHYD16114868_AA</strain>
        <tissue evidence="12">Blood</tissue>
    </source>
</reference>
<dbReference type="GO" id="GO:0000981">
    <property type="term" value="F:DNA-binding transcription factor activity, RNA polymerase II-specific"/>
    <property type="evidence" value="ECO:0007669"/>
    <property type="project" value="TreeGrafter"/>
</dbReference>
<evidence type="ECO:0000256" key="7">
    <source>
        <dbReference type="ARBA" id="ARBA00023163"/>
    </source>
</evidence>
<organism evidence="12 13">
    <name type="scientific">Acipenser ruthenus</name>
    <name type="common">Sterlet sturgeon</name>
    <dbReference type="NCBI Taxonomy" id="7906"/>
    <lineage>
        <taxon>Eukaryota</taxon>
        <taxon>Metazoa</taxon>
        <taxon>Chordata</taxon>
        <taxon>Craniata</taxon>
        <taxon>Vertebrata</taxon>
        <taxon>Euteleostomi</taxon>
        <taxon>Actinopterygii</taxon>
        <taxon>Chondrostei</taxon>
        <taxon>Acipenseriformes</taxon>
        <taxon>Acipenseridae</taxon>
        <taxon>Acipenser</taxon>
    </lineage>
</organism>
<evidence type="ECO:0000313" key="13">
    <source>
        <dbReference type="Proteomes" id="UP000289886"/>
    </source>
</evidence>
<evidence type="ECO:0000256" key="9">
    <source>
        <dbReference type="PROSITE-ProRule" id="PRU00042"/>
    </source>
</evidence>
<name>A0A444V117_ACIRT</name>
<feature type="compositionally biased region" description="Basic and acidic residues" evidence="10">
    <location>
        <begin position="30"/>
        <end position="49"/>
    </location>
</feature>
<keyword evidence="3" id="KW-0677">Repeat</keyword>
<dbReference type="PROSITE" id="PS00028">
    <property type="entry name" value="ZINC_FINGER_C2H2_1"/>
    <property type="match status" value="1"/>
</dbReference>
<dbReference type="Gene3D" id="3.30.160.60">
    <property type="entry name" value="Classic Zinc Finger"/>
    <property type="match status" value="1"/>
</dbReference>
<dbReference type="InterPro" id="IPR013087">
    <property type="entry name" value="Znf_C2H2_type"/>
</dbReference>
<evidence type="ECO:0000256" key="4">
    <source>
        <dbReference type="ARBA" id="ARBA00022771"/>
    </source>
</evidence>
<dbReference type="PANTHER" id="PTHR19818:SF157">
    <property type="entry name" value="C2H2-TYPE DOMAIN-CONTAINING PROTEIN"/>
    <property type="match status" value="1"/>
</dbReference>
<dbReference type="InterPro" id="IPR036236">
    <property type="entry name" value="Znf_C2H2_sf"/>
</dbReference>
<comment type="caution">
    <text evidence="12">The sequence shown here is derived from an EMBL/GenBank/DDBJ whole genome shotgun (WGS) entry which is preliminary data.</text>
</comment>
<keyword evidence="6" id="KW-0805">Transcription regulation</keyword>
<comment type="similarity">
    <text evidence="1">Belongs to the krueppel C2H2-type zinc-finger protein family.</text>
</comment>
<dbReference type="PROSITE" id="PS50157">
    <property type="entry name" value="ZINC_FINGER_C2H2_2"/>
    <property type="match status" value="1"/>
</dbReference>
<keyword evidence="13" id="KW-1185">Reference proteome</keyword>
<feature type="region of interest" description="Disordered" evidence="10">
    <location>
        <begin position="1"/>
        <end position="86"/>
    </location>
</feature>
<keyword evidence="4 9" id="KW-0863">Zinc-finger</keyword>
<keyword evidence="5" id="KW-0862">Zinc</keyword>
<dbReference type="FunFam" id="3.30.160.60:FF:000761">
    <property type="entry name" value="Zinc finger protein 449"/>
    <property type="match status" value="1"/>
</dbReference>
<evidence type="ECO:0000256" key="5">
    <source>
        <dbReference type="ARBA" id="ARBA00022833"/>
    </source>
</evidence>
<dbReference type="SUPFAM" id="SSF57667">
    <property type="entry name" value="beta-beta-alpha zinc fingers"/>
    <property type="match status" value="1"/>
</dbReference>
<feature type="domain" description="C2H2-type" evidence="11">
    <location>
        <begin position="92"/>
        <end position="119"/>
    </location>
</feature>
<evidence type="ECO:0000256" key="8">
    <source>
        <dbReference type="ARBA" id="ARBA00023242"/>
    </source>
</evidence>
<dbReference type="SMART" id="SM00355">
    <property type="entry name" value="ZnF_C2H2"/>
    <property type="match status" value="2"/>
</dbReference>
<dbReference type="GO" id="GO:0045944">
    <property type="term" value="P:positive regulation of transcription by RNA polymerase II"/>
    <property type="evidence" value="ECO:0007669"/>
    <property type="project" value="UniProtKB-ARBA"/>
</dbReference>
<accession>A0A444V117</accession>